<name>A0ABD0KGR6_9CAEN</name>
<sequence>MIRKGSWFPGNWRARSVSVTGHETSSSHANIRVTWNETSGVSGKDALRVVILGKTGSGKSSLGNTLLGREAFRVTTGMGSGTPKCQWADAELPDMMLEEVVQEVAKSVALCLPGPHVILMVLRSDRRFTAEEHDAYQTLKKLFGEEIRQHMIIVFTAIDIFREESVDGQRTALKAQIDGPKCPPQLRQVLDDADGRYFGVNNLVARQPGDSQTQRLIHMMKELRTRNNGRFYNSKIIQDIGTALDPLVQQTMQTTNTSRQEAVRQVNTAIVTDSGEPSVMQRITAVIADKIKKLEAAGCSVM</sequence>
<comment type="caution">
    <text evidence="5">The sequence shown here is derived from an EMBL/GenBank/DDBJ whole genome shotgun (WGS) entry which is preliminary data.</text>
</comment>
<evidence type="ECO:0000256" key="3">
    <source>
        <dbReference type="ARBA" id="ARBA00023134"/>
    </source>
</evidence>
<dbReference type="GO" id="GO:0005525">
    <property type="term" value="F:GTP binding"/>
    <property type="evidence" value="ECO:0007669"/>
    <property type="project" value="UniProtKB-KW"/>
</dbReference>
<dbReference type="PANTHER" id="PTHR10903:SF184">
    <property type="entry name" value="GTP-BINDING PROTEIN A"/>
    <property type="match status" value="1"/>
</dbReference>
<keyword evidence="2" id="KW-0547">Nucleotide-binding</keyword>
<dbReference type="InterPro" id="IPR045058">
    <property type="entry name" value="GIMA/IAN/Toc"/>
</dbReference>
<keyword evidence="3" id="KW-0342">GTP-binding</keyword>
<comment type="similarity">
    <text evidence="1">Belongs to the TRAFAC class TrmE-Era-EngA-EngB-Septin-like GTPase superfamily. AIG1/Toc34/Toc159-like paraseptin GTPase family. IAN subfamily.</text>
</comment>
<organism evidence="5 6">
    <name type="scientific">Batillaria attramentaria</name>
    <dbReference type="NCBI Taxonomy" id="370345"/>
    <lineage>
        <taxon>Eukaryota</taxon>
        <taxon>Metazoa</taxon>
        <taxon>Spiralia</taxon>
        <taxon>Lophotrochozoa</taxon>
        <taxon>Mollusca</taxon>
        <taxon>Gastropoda</taxon>
        <taxon>Caenogastropoda</taxon>
        <taxon>Sorbeoconcha</taxon>
        <taxon>Cerithioidea</taxon>
        <taxon>Batillariidae</taxon>
        <taxon>Batillaria</taxon>
    </lineage>
</organism>
<dbReference type="Gene3D" id="3.40.50.300">
    <property type="entry name" value="P-loop containing nucleotide triphosphate hydrolases"/>
    <property type="match status" value="1"/>
</dbReference>
<accession>A0ABD0KGR6</accession>
<evidence type="ECO:0000256" key="1">
    <source>
        <dbReference type="ARBA" id="ARBA00008535"/>
    </source>
</evidence>
<dbReference type="Pfam" id="PF04548">
    <property type="entry name" value="AIG1"/>
    <property type="match status" value="1"/>
</dbReference>
<gene>
    <name evidence="5" type="ORF">BaRGS_00022691</name>
</gene>
<evidence type="ECO:0000259" key="4">
    <source>
        <dbReference type="PROSITE" id="PS51720"/>
    </source>
</evidence>
<dbReference type="Proteomes" id="UP001519460">
    <property type="component" value="Unassembled WGS sequence"/>
</dbReference>
<dbReference type="InterPro" id="IPR006703">
    <property type="entry name" value="G_AIG1"/>
</dbReference>
<reference evidence="5 6" key="1">
    <citation type="journal article" date="2023" name="Sci. Data">
        <title>Genome assembly of the Korean intertidal mud-creeper Batillaria attramentaria.</title>
        <authorList>
            <person name="Patra A.K."/>
            <person name="Ho P.T."/>
            <person name="Jun S."/>
            <person name="Lee S.J."/>
            <person name="Kim Y."/>
            <person name="Won Y.J."/>
        </authorList>
    </citation>
    <scope>NUCLEOTIDE SEQUENCE [LARGE SCALE GENOMIC DNA]</scope>
    <source>
        <strain evidence="5">Wonlab-2016</strain>
    </source>
</reference>
<dbReference type="InterPro" id="IPR027417">
    <property type="entry name" value="P-loop_NTPase"/>
</dbReference>
<dbReference type="SUPFAM" id="SSF52540">
    <property type="entry name" value="P-loop containing nucleoside triphosphate hydrolases"/>
    <property type="match status" value="1"/>
</dbReference>
<dbReference type="PANTHER" id="PTHR10903">
    <property type="entry name" value="GTPASE, IMAP FAMILY MEMBER-RELATED"/>
    <property type="match status" value="1"/>
</dbReference>
<evidence type="ECO:0000256" key="2">
    <source>
        <dbReference type="ARBA" id="ARBA00022741"/>
    </source>
</evidence>
<evidence type="ECO:0000313" key="6">
    <source>
        <dbReference type="Proteomes" id="UP001519460"/>
    </source>
</evidence>
<feature type="domain" description="AIG1-type G" evidence="4">
    <location>
        <begin position="44"/>
        <end position="241"/>
    </location>
</feature>
<proteinExistence type="inferred from homology"/>
<dbReference type="PROSITE" id="PS51720">
    <property type="entry name" value="G_AIG1"/>
    <property type="match status" value="1"/>
</dbReference>
<dbReference type="AlphaFoldDB" id="A0ABD0KGR6"/>
<protein>
    <recommendedName>
        <fullName evidence="4">AIG1-type G domain-containing protein</fullName>
    </recommendedName>
</protein>
<dbReference type="EMBL" id="JACVVK020000184">
    <property type="protein sequence ID" value="KAK7486082.1"/>
    <property type="molecule type" value="Genomic_DNA"/>
</dbReference>
<keyword evidence="6" id="KW-1185">Reference proteome</keyword>
<evidence type="ECO:0000313" key="5">
    <source>
        <dbReference type="EMBL" id="KAK7486082.1"/>
    </source>
</evidence>